<comment type="subcellular location">
    <subcellularLocation>
        <location evidence="1">Cytoplasm</location>
    </subcellularLocation>
</comment>
<dbReference type="UniPathway" id="UPA00232"/>
<reference evidence="2 3" key="1">
    <citation type="submission" date="2019-12" db="EMBL/GenBank/DDBJ databases">
        <title>complete genome sequences of Aeromonas veronii str. WP3-W19-ESBL-03 isolated from wastewater treatment plant effluent.</title>
        <authorList>
            <person name="Sekizuka T."/>
            <person name="Itokawa K."/>
            <person name="Yatsu K."/>
            <person name="Inamine Y."/>
            <person name="Kuroda M."/>
        </authorList>
    </citation>
    <scope>NUCLEOTIDE SEQUENCE [LARGE SCALE GENOMIC DNA]</scope>
    <source>
        <strain evidence="2 3">WP3-W19-ESBL-03</strain>
    </source>
</reference>
<keyword evidence="1" id="KW-0831">Ubiquinone biosynthesis</keyword>
<evidence type="ECO:0000313" key="2">
    <source>
        <dbReference type="EMBL" id="BBR41820.1"/>
    </source>
</evidence>
<accession>A0A6S5C135</accession>
<name>A0A6S5C135_AERVE</name>
<dbReference type="Proteomes" id="UP000515442">
    <property type="component" value="Chromosome"/>
</dbReference>
<comment type="function">
    <text evidence="1">Required for ubiquinone (coenzyme Q) biosynthesis. Binds hydrophobic ubiquinone biosynthetic intermediates via its SCP2 domain and is essential for the stability of the Ubi complex. May constitute a docking platform where Ubi enzymes assemble and access their SCP2-bound polyprenyl substrates.</text>
</comment>
<organism evidence="2 3">
    <name type="scientific">Aeromonas veronii</name>
    <dbReference type="NCBI Taxonomy" id="654"/>
    <lineage>
        <taxon>Bacteria</taxon>
        <taxon>Pseudomonadati</taxon>
        <taxon>Pseudomonadota</taxon>
        <taxon>Gammaproteobacteria</taxon>
        <taxon>Aeromonadales</taxon>
        <taxon>Aeromonadaceae</taxon>
        <taxon>Aeromonas</taxon>
    </lineage>
</organism>
<dbReference type="PANTHER" id="PTHR38693:SF1">
    <property type="entry name" value="UBIQUINONE BIOSYNTHESIS ACCESSORY FACTOR UBIJ"/>
    <property type="match status" value="1"/>
</dbReference>
<dbReference type="SUPFAM" id="SSF55718">
    <property type="entry name" value="SCP-like"/>
    <property type="match status" value="1"/>
</dbReference>
<dbReference type="GO" id="GO:0006744">
    <property type="term" value="P:ubiquinone biosynthetic process"/>
    <property type="evidence" value="ECO:0007669"/>
    <property type="project" value="UniProtKB-UniRule"/>
</dbReference>
<keyword evidence="1" id="KW-0963">Cytoplasm</keyword>
<evidence type="ECO:0000256" key="1">
    <source>
        <dbReference type="HAMAP-Rule" id="MF_02215"/>
    </source>
</evidence>
<comment type="pathway">
    <text evidence="1">Cofactor biosynthesis; ubiquinone biosynthesis.</text>
</comment>
<dbReference type="HAMAP" id="MF_02215">
    <property type="entry name" value="UbiJ"/>
    <property type="match status" value="1"/>
</dbReference>
<dbReference type="AlphaFoldDB" id="A0A6S5C135"/>
<comment type="similarity">
    <text evidence="1">Belongs to the UbiJ family.</text>
</comment>
<dbReference type="InterPro" id="IPR038989">
    <property type="entry name" value="UbiJ"/>
</dbReference>
<gene>
    <name evidence="1" type="primary">ubiJ</name>
    <name evidence="2" type="ORF">WP3W19E03_43450</name>
</gene>
<evidence type="ECO:0000313" key="3">
    <source>
        <dbReference type="Proteomes" id="UP000515442"/>
    </source>
</evidence>
<dbReference type="GO" id="GO:0005737">
    <property type="term" value="C:cytoplasm"/>
    <property type="evidence" value="ECO:0007669"/>
    <property type="project" value="UniProtKB-SubCell"/>
</dbReference>
<dbReference type="InterPro" id="IPR036527">
    <property type="entry name" value="SCP2_sterol-bd_dom_sf"/>
</dbReference>
<dbReference type="EMBL" id="AP022038">
    <property type="protein sequence ID" value="BBR41820.1"/>
    <property type="molecule type" value="Genomic_DNA"/>
</dbReference>
<protein>
    <recommendedName>
        <fullName evidence="1">Ubiquinone biosynthesis accessory factor UbiJ</fullName>
    </recommendedName>
</protein>
<dbReference type="PANTHER" id="PTHR38693">
    <property type="entry name" value="UBIQUINONE BIOSYNTHESIS PROTEIN UBIJ"/>
    <property type="match status" value="1"/>
</dbReference>
<dbReference type="InterPro" id="IPR003033">
    <property type="entry name" value="SCP2_sterol-bd_dom"/>
</dbReference>
<dbReference type="Pfam" id="PF02036">
    <property type="entry name" value="SCP2"/>
    <property type="match status" value="1"/>
</dbReference>
<proteinExistence type="inferred from homology"/>
<sequence length="206" mass="23216">MPIPIQLDAMVTAVIETSLNQLLALDKQSPERLRKLVGKVLKLELRELKPLWFVFSERRLDVLAQHEGEADAVLSLSLTALGLLKDPSALTRYIREEKLDLSGDPQLVQAFSVLLGELDIDWEEELSRYTGDVLAHTLFSGARQARRLVGRELCRTRSQLAEYLTEEARLAPGPLEVASFNDDVEVLAQQLKAVELRLARFEQQVT</sequence>